<evidence type="ECO:0000259" key="4">
    <source>
        <dbReference type="Pfam" id="PF03632"/>
    </source>
</evidence>
<dbReference type="SUPFAM" id="SSF74650">
    <property type="entry name" value="Galactose mutarotase-like"/>
    <property type="match status" value="1"/>
</dbReference>
<dbReference type="InterPro" id="IPR005195">
    <property type="entry name" value="Glyco_hydro_65_M"/>
</dbReference>
<evidence type="ECO:0000259" key="6">
    <source>
        <dbReference type="Pfam" id="PF03636"/>
    </source>
</evidence>
<feature type="binding site" evidence="3">
    <location>
        <begin position="605"/>
        <end position="606"/>
    </location>
    <ligand>
        <name>substrate</name>
    </ligand>
</feature>
<dbReference type="InterPro" id="IPR005196">
    <property type="entry name" value="Glyco_hydro_65_N"/>
</dbReference>
<evidence type="ECO:0000259" key="5">
    <source>
        <dbReference type="Pfam" id="PF03633"/>
    </source>
</evidence>
<accession>A0AAU8FG25</accession>
<gene>
    <name evidence="7" type="ORF">ABV298_19690</name>
</gene>
<sequence>MKNYITHDEWCIVEDGFHPGYNEITESLMSLGNGRMGQRGNFEEGYSGKTLPGNYVAGVYFPDKTRVGWWKNGYPNYFAKVLNACNWTGIGIRVGTEVLDLNTCKIDEFRRVLNMKEGVLERTTTVTLSGGRKLRIHSKRFCSMADDEAGAISYSMVPLNFTDHFTITPFLDGNIRNRDSNYDESFWNGIAHEVSGQEGYLVLETKSNPFNVEQFRVATGMKFEIKLDGMPVSTTVNHSSRDKYVDGTVQLEVREGRQVSIFKYAVNLSSANYTHDDLLPRAKAYIARIAEKGFDRMYAEQVQAWAEKWEKNDITIAGDIAAQQGIRFNIFHLGQTYTGEDERLNIGPKGFTGEKYGGSTYWDTEAYCIPFYLSTADEKVARNLLVYRYKHLQKAIENAARLGFSDGAALYPMVTMNGEECHNEWEITFEEIHRNGAIAYAIYDYTRYTGDESYVTGEGLEVLIGISRFWKQRVNWSEAKGQYVMLGVTGPNEYENNVNNNWYTNYIACWTLRYTLEVIDKLWKEDSRKLNEVIFKTNLRLNTELADWKHIVDNMHYPYDESRQVFLQQQGFLDKHLQTVADIADQRPINQRWSWDRILRSCFIKQADVLQGLYFFEHEFDAATIRRNFEFYEPMTVHESSLSPCVHSILAAGLGMREKAYEMYLRTARLDLDDYNNDTEDGLHITSMAGTWMSIVKGFAGQRVKDGSLYFKPYIPDQWEGYSFRIGFRGALLKVSVSRQAISIENSTETALTVFVNDQKVYVDALSSVQL</sequence>
<feature type="domain" description="Glycoside hydrolase family 65 N-terminal" evidence="6">
    <location>
        <begin position="13"/>
        <end position="270"/>
    </location>
</feature>
<dbReference type="Gene3D" id="2.70.98.40">
    <property type="entry name" value="Glycoside hydrolase, family 65, N-terminal domain"/>
    <property type="match status" value="1"/>
</dbReference>
<evidence type="ECO:0000256" key="1">
    <source>
        <dbReference type="ARBA" id="ARBA00006768"/>
    </source>
</evidence>
<dbReference type="AlphaFoldDB" id="A0AAU8FG25"/>
<dbReference type="InterPro" id="IPR005194">
    <property type="entry name" value="Glyco_hydro_65_C"/>
</dbReference>
<evidence type="ECO:0000256" key="2">
    <source>
        <dbReference type="PIRSR" id="PIRSR036289-50"/>
    </source>
</evidence>
<name>A0AAU8FG25_9BACT</name>
<evidence type="ECO:0000313" key="7">
    <source>
        <dbReference type="EMBL" id="XCH22555.1"/>
    </source>
</evidence>
<feature type="active site" description="Proton donor" evidence="2">
    <location>
        <position position="493"/>
    </location>
</feature>
<dbReference type="RefSeq" id="WP_353717884.1">
    <property type="nucleotide sequence ID" value="NZ_CP159289.1"/>
</dbReference>
<feature type="domain" description="Glycoside hydrolase family 65 C-terminal" evidence="5">
    <location>
        <begin position="703"/>
        <end position="761"/>
    </location>
</feature>
<dbReference type="SUPFAM" id="SSF48208">
    <property type="entry name" value="Six-hairpin glycosidases"/>
    <property type="match status" value="1"/>
</dbReference>
<comment type="similarity">
    <text evidence="1">Belongs to the glycosyl hydrolase 65 family.</text>
</comment>
<dbReference type="Pfam" id="PF03632">
    <property type="entry name" value="Glyco_hydro_65m"/>
    <property type="match status" value="1"/>
</dbReference>
<dbReference type="GO" id="GO:0005975">
    <property type="term" value="P:carbohydrate metabolic process"/>
    <property type="evidence" value="ECO:0007669"/>
    <property type="project" value="InterPro"/>
</dbReference>
<dbReference type="Pfam" id="PF03633">
    <property type="entry name" value="Glyco_hydro_65C"/>
    <property type="match status" value="1"/>
</dbReference>
<dbReference type="GO" id="GO:0004553">
    <property type="term" value="F:hydrolase activity, hydrolyzing O-glycosyl compounds"/>
    <property type="evidence" value="ECO:0007669"/>
    <property type="project" value="TreeGrafter"/>
</dbReference>
<dbReference type="InterPro" id="IPR012341">
    <property type="entry name" value="6hp_glycosidase-like_sf"/>
</dbReference>
<reference evidence="7" key="1">
    <citation type="submission" date="2024-06" db="EMBL/GenBank/DDBJ databases">
        <title>Sequencing and assembly of the genome of Dyadobacter sp. strain 676, a symbiont of Cyamopsis tetragonoloba.</title>
        <authorList>
            <person name="Guro P."/>
            <person name="Sazanova A."/>
            <person name="Kuznetsova I."/>
            <person name="Belimov A."/>
            <person name="Safronova V."/>
        </authorList>
    </citation>
    <scope>NUCLEOTIDE SEQUENCE</scope>
    <source>
        <strain evidence="7">676</strain>
    </source>
</reference>
<dbReference type="EMBL" id="CP159289">
    <property type="protein sequence ID" value="XCH22555.1"/>
    <property type="molecule type" value="Genomic_DNA"/>
</dbReference>
<protein>
    <submittedName>
        <fullName evidence="7">Glycoside hydrolase family 65 protein</fullName>
    </submittedName>
</protein>
<dbReference type="InterPro" id="IPR037018">
    <property type="entry name" value="GH65_N"/>
</dbReference>
<dbReference type="Gene3D" id="1.50.10.10">
    <property type="match status" value="1"/>
</dbReference>
<dbReference type="PANTHER" id="PTHR11051:SF14">
    <property type="entry name" value="MALTOSE PHOSPHORYLASE"/>
    <property type="match status" value="1"/>
</dbReference>
<feature type="domain" description="Glycoside hydrolase family 65 central catalytic" evidence="4">
    <location>
        <begin position="327"/>
        <end position="693"/>
    </location>
</feature>
<dbReference type="InterPro" id="IPR011013">
    <property type="entry name" value="Gal_mutarotase_sf_dom"/>
</dbReference>
<proteinExistence type="inferred from homology"/>
<dbReference type="InterPro" id="IPR008928">
    <property type="entry name" value="6-hairpin_glycosidase_sf"/>
</dbReference>
<dbReference type="Gene3D" id="2.60.420.10">
    <property type="entry name" value="Maltose phosphorylase, domain 3"/>
    <property type="match status" value="1"/>
</dbReference>
<keyword evidence="7" id="KW-0378">Hydrolase</keyword>
<dbReference type="Pfam" id="PF03636">
    <property type="entry name" value="Glyco_hydro_65N"/>
    <property type="match status" value="1"/>
</dbReference>
<evidence type="ECO:0000256" key="3">
    <source>
        <dbReference type="PIRSR" id="PIRSR036289-51"/>
    </source>
</evidence>
<organism evidence="7">
    <name type="scientific">Dyadobacter sp. 676</name>
    <dbReference type="NCBI Taxonomy" id="3088362"/>
    <lineage>
        <taxon>Bacteria</taxon>
        <taxon>Pseudomonadati</taxon>
        <taxon>Bacteroidota</taxon>
        <taxon>Cytophagia</taxon>
        <taxon>Cytophagales</taxon>
        <taxon>Spirosomataceae</taxon>
        <taxon>Dyadobacter</taxon>
    </lineage>
</organism>
<dbReference type="NCBIfam" id="NF010380">
    <property type="entry name" value="PRK13807.1"/>
    <property type="match status" value="1"/>
</dbReference>
<dbReference type="InterPro" id="IPR017045">
    <property type="entry name" value="Malt_Pase/Glycosyl_Hdrlase"/>
</dbReference>
<dbReference type="GO" id="GO:0030246">
    <property type="term" value="F:carbohydrate binding"/>
    <property type="evidence" value="ECO:0007669"/>
    <property type="project" value="InterPro"/>
</dbReference>
<feature type="binding site" evidence="3">
    <location>
        <begin position="362"/>
        <end position="363"/>
    </location>
    <ligand>
        <name>substrate</name>
    </ligand>
</feature>
<dbReference type="PIRSF" id="PIRSF036289">
    <property type="entry name" value="Glycosyl_hydrolase_malt_phosph"/>
    <property type="match status" value="1"/>
</dbReference>
<dbReference type="GO" id="GO:0016757">
    <property type="term" value="F:glycosyltransferase activity"/>
    <property type="evidence" value="ECO:0007669"/>
    <property type="project" value="UniProtKB-ARBA"/>
</dbReference>
<dbReference type="PANTHER" id="PTHR11051">
    <property type="entry name" value="GLYCOSYL HYDROLASE-RELATED"/>
    <property type="match status" value="1"/>
</dbReference>